<dbReference type="EMBL" id="LGRX02014423">
    <property type="protein sequence ID" value="KAK3264651.1"/>
    <property type="molecule type" value="Genomic_DNA"/>
</dbReference>
<comment type="caution">
    <text evidence="2">The sequence shown here is derived from an EMBL/GenBank/DDBJ whole genome shotgun (WGS) entry which is preliminary data.</text>
</comment>
<evidence type="ECO:0000313" key="2">
    <source>
        <dbReference type="EMBL" id="KAK3264651.1"/>
    </source>
</evidence>
<dbReference type="Proteomes" id="UP001190700">
    <property type="component" value="Unassembled WGS sequence"/>
</dbReference>
<evidence type="ECO:0000313" key="3">
    <source>
        <dbReference type="Proteomes" id="UP001190700"/>
    </source>
</evidence>
<accession>A0AAE0FSY4</accession>
<reference evidence="2 3" key="1">
    <citation type="journal article" date="2015" name="Genome Biol. Evol.">
        <title>Comparative Genomics of a Bacterivorous Green Alga Reveals Evolutionary Causalities and Consequences of Phago-Mixotrophic Mode of Nutrition.</title>
        <authorList>
            <person name="Burns J.A."/>
            <person name="Paasch A."/>
            <person name="Narechania A."/>
            <person name="Kim E."/>
        </authorList>
    </citation>
    <scope>NUCLEOTIDE SEQUENCE [LARGE SCALE GENOMIC DNA]</scope>
    <source>
        <strain evidence="2 3">PLY_AMNH</strain>
    </source>
</reference>
<evidence type="ECO:0000256" key="1">
    <source>
        <dbReference type="SAM" id="MobiDB-lite"/>
    </source>
</evidence>
<keyword evidence="3" id="KW-1185">Reference proteome</keyword>
<proteinExistence type="predicted"/>
<gene>
    <name evidence="2" type="ORF">CYMTET_26624</name>
</gene>
<organism evidence="2 3">
    <name type="scientific">Cymbomonas tetramitiformis</name>
    <dbReference type="NCBI Taxonomy" id="36881"/>
    <lineage>
        <taxon>Eukaryota</taxon>
        <taxon>Viridiplantae</taxon>
        <taxon>Chlorophyta</taxon>
        <taxon>Pyramimonadophyceae</taxon>
        <taxon>Pyramimonadales</taxon>
        <taxon>Pyramimonadaceae</taxon>
        <taxon>Cymbomonas</taxon>
    </lineage>
</organism>
<feature type="region of interest" description="Disordered" evidence="1">
    <location>
        <begin position="1"/>
        <end position="26"/>
    </location>
</feature>
<dbReference type="AlphaFoldDB" id="A0AAE0FSY4"/>
<protein>
    <submittedName>
        <fullName evidence="2">Uncharacterized protein</fullName>
    </submittedName>
</protein>
<name>A0AAE0FSY4_9CHLO</name>
<sequence>MITISGKELLVPKPSDRRPELNFEDQEEKTLADDLLQRANIVKKLMKPRSGMEVATKPAILKLVKVQRDGVVVLEDNTKLREKSTVQNARLLPADVGPHRAVSAGREQPWQAPLTSRQTEKLDGTMGDLPDRVEWGDQEVLSKVIKELMPGH</sequence>